<name>A0ABU6YVJ6_9FABA</name>
<dbReference type="Proteomes" id="UP001341840">
    <property type="component" value="Unassembled WGS sequence"/>
</dbReference>
<protein>
    <submittedName>
        <fullName evidence="2">Uncharacterized protein</fullName>
    </submittedName>
</protein>
<reference evidence="2 3" key="1">
    <citation type="journal article" date="2023" name="Plants (Basel)">
        <title>Bridging the Gap: Combining Genomics and Transcriptomics Approaches to Understand Stylosanthes scabra, an Orphan Legume from the Brazilian Caatinga.</title>
        <authorList>
            <person name="Ferreira-Neto J.R.C."/>
            <person name="da Silva M.D."/>
            <person name="Binneck E."/>
            <person name="de Melo N.F."/>
            <person name="da Silva R.H."/>
            <person name="de Melo A.L.T.M."/>
            <person name="Pandolfi V."/>
            <person name="Bustamante F.O."/>
            <person name="Brasileiro-Vidal A.C."/>
            <person name="Benko-Iseppon A.M."/>
        </authorList>
    </citation>
    <scope>NUCLEOTIDE SEQUENCE [LARGE SCALE GENOMIC DNA]</scope>
    <source>
        <tissue evidence="2">Leaves</tissue>
    </source>
</reference>
<accession>A0ABU6YVJ6</accession>
<keyword evidence="3" id="KW-1185">Reference proteome</keyword>
<evidence type="ECO:0000313" key="2">
    <source>
        <dbReference type="EMBL" id="MED6214420.1"/>
    </source>
</evidence>
<comment type="caution">
    <text evidence="2">The sequence shown here is derived from an EMBL/GenBank/DDBJ whole genome shotgun (WGS) entry which is preliminary data.</text>
</comment>
<evidence type="ECO:0000313" key="3">
    <source>
        <dbReference type="Proteomes" id="UP001341840"/>
    </source>
</evidence>
<evidence type="ECO:0000256" key="1">
    <source>
        <dbReference type="SAM" id="MobiDB-lite"/>
    </source>
</evidence>
<dbReference type="EMBL" id="JASCZI010244908">
    <property type="protein sequence ID" value="MED6214420.1"/>
    <property type="molecule type" value="Genomic_DNA"/>
</dbReference>
<feature type="region of interest" description="Disordered" evidence="1">
    <location>
        <begin position="190"/>
        <end position="210"/>
    </location>
</feature>
<proteinExistence type="predicted"/>
<gene>
    <name evidence="2" type="ORF">PIB30_102935</name>
</gene>
<sequence>MATTSLSEEVKASLIQLKGLRDLYSPPKGSKLLRNPFGLSSLNPQNTEFTESFQLCVNLEPAWIFPSATGQSTSSSCAETHTFNLINGTSLMSSGMKRSKNEVLLLNQLWHYSPPPSGGHNFHTGAPIDAPFVATRNSLHPLRFYPIIQVWVSHFPFRFSPSILQKLRALGVFVFSRFLSFQEHSSSIKGHEPPPMWMNEGKLRKGGRKGDSKLEDALGAMGMEAVLGCSKAVEPRMHVLSLEFRYSLGLVKGINSNPPESTRLRSFLIQIFSKSFESTLKGSRVNSYMDRSEFGLITLQGVDSDEIESTRMNSNQLHLSK</sequence>
<organism evidence="2 3">
    <name type="scientific">Stylosanthes scabra</name>
    <dbReference type="NCBI Taxonomy" id="79078"/>
    <lineage>
        <taxon>Eukaryota</taxon>
        <taxon>Viridiplantae</taxon>
        <taxon>Streptophyta</taxon>
        <taxon>Embryophyta</taxon>
        <taxon>Tracheophyta</taxon>
        <taxon>Spermatophyta</taxon>
        <taxon>Magnoliopsida</taxon>
        <taxon>eudicotyledons</taxon>
        <taxon>Gunneridae</taxon>
        <taxon>Pentapetalae</taxon>
        <taxon>rosids</taxon>
        <taxon>fabids</taxon>
        <taxon>Fabales</taxon>
        <taxon>Fabaceae</taxon>
        <taxon>Papilionoideae</taxon>
        <taxon>50 kb inversion clade</taxon>
        <taxon>dalbergioids sensu lato</taxon>
        <taxon>Dalbergieae</taxon>
        <taxon>Pterocarpus clade</taxon>
        <taxon>Stylosanthes</taxon>
    </lineage>
</organism>